<evidence type="ECO:0000256" key="4">
    <source>
        <dbReference type="SAM" id="Coils"/>
    </source>
</evidence>
<dbReference type="NCBIfam" id="NF002565">
    <property type="entry name" value="PRK02195.1"/>
    <property type="match status" value="1"/>
</dbReference>
<organism evidence="5 6">
    <name type="scientific">Oligosphaera ethanolica</name>
    <dbReference type="NCBI Taxonomy" id="760260"/>
    <lineage>
        <taxon>Bacteria</taxon>
        <taxon>Pseudomonadati</taxon>
        <taxon>Lentisphaerota</taxon>
        <taxon>Oligosphaeria</taxon>
        <taxon>Oligosphaerales</taxon>
        <taxon>Oligosphaeraceae</taxon>
        <taxon>Oligosphaera</taxon>
    </lineage>
</organism>
<keyword evidence="3" id="KW-0406">Ion transport</keyword>
<dbReference type="Gene3D" id="1.10.287.3240">
    <property type="match status" value="1"/>
</dbReference>
<keyword evidence="4" id="KW-0175">Coiled coil</keyword>
<evidence type="ECO:0000256" key="3">
    <source>
        <dbReference type="ARBA" id="ARBA00023065"/>
    </source>
</evidence>
<feature type="coiled-coil region" evidence="4">
    <location>
        <begin position="25"/>
        <end position="59"/>
    </location>
</feature>
<dbReference type="RefSeq" id="WP_307259155.1">
    <property type="nucleotide sequence ID" value="NZ_JAUSVL010000001.1"/>
</dbReference>
<evidence type="ECO:0000313" key="6">
    <source>
        <dbReference type="Proteomes" id="UP001238163"/>
    </source>
</evidence>
<dbReference type="Proteomes" id="UP001238163">
    <property type="component" value="Unassembled WGS sequence"/>
</dbReference>
<keyword evidence="2" id="KW-0813">Transport</keyword>
<evidence type="ECO:0000313" key="5">
    <source>
        <dbReference type="EMBL" id="MDQ0287991.1"/>
    </source>
</evidence>
<dbReference type="EMBL" id="JAUSVL010000001">
    <property type="protein sequence ID" value="MDQ0287991.1"/>
    <property type="molecule type" value="Genomic_DNA"/>
</dbReference>
<sequence>MAKIKLTKNELKFQRDALKRFQRYLPTLQLKKQQLQMEVRHVREEIADLSQQMSELTEKGAATIELLAGPDAGGLAELLSVSAWHVGERNVAGIDVPIFRGVDFADVDYDLFATAPWFDDALAMARKHIELHLHRQLVEEMLALLEQELRVVTQRVNLFEKVKIPEAKENIRMINIYLGDQQTNSVGRSKIAKGKCAQRDAALEA</sequence>
<dbReference type="PANTHER" id="PTHR11671">
    <property type="entry name" value="V-TYPE ATP SYNTHASE SUBUNIT D"/>
    <property type="match status" value="1"/>
</dbReference>
<dbReference type="GO" id="GO:0046961">
    <property type="term" value="F:proton-transporting ATPase activity, rotational mechanism"/>
    <property type="evidence" value="ECO:0007669"/>
    <property type="project" value="InterPro"/>
</dbReference>
<dbReference type="NCBIfam" id="TIGR00309">
    <property type="entry name" value="V_ATPase_subD"/>
    <property type="match status" value="1"/>
</dbReference>
<evidence type="ECO:0000256" key="2">
    <source>
        <dbReference type="ARBA" id="ARBA00022448"/>
    </source>
</evidence>
<evidence type="ECO:0000256" key="1">
    <source>
        <dbReference type="ARBA" id="ARBA00005850"/>
    </source>
</evidence>
<gene>
    <name evidence="5" type="ORF">J3R75_000098</name>
</gene>
<dbReference type="AlphaFoldDB" id="A0AAE3VD56"/>
<name>A0AAE3VD56_9BACT</name>
<keyword evidence="6" id="KW-1185">Reference proteome</keyword>
<reference evidence="5" key="1">
    <citation type="submission" date="2023-07" db="EMBL/GenBank/DDBJ databases">
        <title>Genomic Encyclopedia of Type Strains, Phase IV (KMG-IV): sequencing the most valuable type-strain genomes for metagenomic binning, comparative biology and taxonomic classification.</title>
        <authorList>
            <person name="Goeker M."/>
        </authorList>
    </citation>
    <scope>NUCLEOTIDE SEQUENCE</scope>
    <source>
        <strain evidence="5">DSM 24202</strain>
    </source>
</reference>
<comment type="similarity">
    <text evidence="1">Belongs to the V-ATPase D subunit family.</text>
</comment>
<protein>
    <submittedName>
        <fullName evidence="5">V/A-type H+-transporting ATPase subunit D</fullName>
    </submittedName>
</protein>
<proteinExistence type="inferred from homology"/>
<dbReference type="InterPro" id="IPR002699">
    <property type="entry name" value="V_ATPase_D"/>
</dbReference>
<dbReference type="Pfam" id="PF01813">
    <property type="entry name" value="ATP-synt_D"/>
    <property type="match status" value="1"/>
</dbReference>
<accession>A0AAE3VD56</accession>
<comment type="caution">
    <text evidence="5">The sequence shown here is derived from an EMBL/GenBank/DDBJ whole genome shotgun (WGS) entry which is preliminary data.</text>
</comment>